<dbReference type="EMBL" id="CAFBMB010000053">
    <property type="protein sequence ID" value="CAB4898999.1"/>
    <property type="molecule type" value="Genomic_DNA"/>
</dbReference>
<evidence type="ECO:0000313" key="1">
    <source>
        <dbReference type="EMBL" id="CAB4898999.1"/>
    </source>
</evidence>
<organism evidence="1">
    <name type="scientific">freshwater metagenome</name>
    <dbReference type="NCBI Taxonomy" id="449393"/>
    <lineage>
        <taxon>unclassified sequences</taxon>
        <taxon>metagenomes</taxon>
        <taxon>ecological metagenomes</taxon>
    </lineage>
</organism>
<dbReference type="AlphaFoldDB" id="A0A6J7G674"/>
<protein>
    <submittedName>
        <fullName evidence="1">Unannotated protein</fullName>
    </submittedName>
</protein>
<accession>A0A6J7G674</accession>
<gene>
    <name evidence="1" type="ORF">UFOPK3516_00838</name>
</gene>
<sequence>MRSGAEPGIVFGGPAEINELLFEAATRPRCDLEAPIGALTHEQIAHLGCFGHLSQDCGIIATKNKHIAVALDGQSPEPIHRVDDVGTHTFGDGKLCMALECAEDLFGGVSCCPRVP</sequence>
<name>A0A6J7G674_9ZZZZ</name>
<reference evidence="1" key="1">
    <citation type="submission" date="2020-05" db="EMBL/GenBank/DDBJ databases">
        <authorList>
            <person name="Chiriac C."/>
            <person name="Salcher M."/>
            <person name="Ghai R."/>
            <person name="Kavagutti S V."/>
        </authorList>
    </citation>
    <scope>NUCLEOTIDE SEQUENCE</scope>
</reference>
<proteinExistence type="predicted"/>